<evidence type="ECO:0000313" key="2">
    <source>
        <dbReference type="Proteomes" id="UP001458880"/>
    </source>
</evidence>
<comment type="caution">
    <text evidence="1">The sequence shown here is derived from an EMBL/GenBank/DDBJ whole genome shotgun (WGS) entry which is preliminary data.</text>
</comment>
<accession>A0AAW1JI70</accession>
<dbReference type="Proteomes" id="UP001458880">
    <property type="component" value="Unassembled WGS sequence"/>
</dbReference>
<dbReference type="AlphaFoldDB" id="A0AAW1JI70"/>
<reference evidence="1 2" key="1">
    <citation type="journal article" date="2024" name="BMC Genomics">
        <title>De novo assembly and annotation of Popillia japonica's genome with initial clues to its potential as an invasive pest.</title>
        <authorList>
            <person name="Cucini C."/>
            <person name="Boschi S."/>
            <person name="Funari R."/>
            <person name="Cardaioli E."/>
            <person name="Iannotti N."/>
            <person name="Marturano G."/>
            <person name="Paoli F."/>
            <person name="Bruttini M."/>
            <person name="Carapelli A."/>
            <person name="Frati F."/>
            <person name="Nardi F."/>
        </authorList>
    </citation>
    <scope>NUCLEOTIDE SEQUENCE [LARGE SCALE GENOMIC DNA]</scope>
    <source>
        <strain evidence="1">DMR45628</strain>
    </source>
</reference>
<proteinExistence type="predicted"/>
<organism evidence="1 2">
    <name type="scientific">Popillia japonica</name>
    <name type="common">Japanese beetle</name>
    <dbReference type="NCBI Taxonomy" id="7064"/>
    <lineage>
        <taxon>Eukaryota</taxon>
        <taxon>Metazoa</taxon>
        <taxon>Ecdysozoa</taxon>
        <taxon>Arthropoda</taxon>
        <taxon>Hexapoda</taxon>
        <taxon>Insecta</taxon>
        <taxon>Pterygota</taxon>
        <taxon>Neoptera</taxon>
        <taxon>Endopterygota</taxon>
        <taxon>Coleoptera</taxon>
        <taxon>Polyphaga</taxon>
        <taxon>Scarabaeiformia</taxon>
        <taxon>Scarabaeidae</taxon>
        <taxon>Rutelinae</taxon>
        <taxon>Popillia</taxon>
    </lineage>
</organism>
<dbReference type="EMBL" id="JASPKY010000369">
    <property type="protein sequence ID" value="KAK9703453.1"/>
    <property type="molecule type" value="Genomic_DNA"/>
</dbReference>
<gene>
    <name evidence="1" type="ORF">QE152_g29324</name>
</gene>
<keyword evidence="2" id="KW-1185">Reference proteome</keyword>
<protein>
    <submittedName>
        <fullName evidence="1">Uncharacterized protein</fullName>
    </submittedName>
</protein>
<evidence type="ECO:0000313" key="1">
    <source>
        <dbReference type="EMBL" id="KAK9703453.1"/>
    </source>
</evidence>
<sequence>MKEQLAFGKPAGESNGVDRRRMRRNDFFFRQRRRVLFVEDADPSFGRYNLCFGEQRIIYRAEWTAPFHPRTVAPSKRKSEERTTASRLATSKFWIVSREHSYVHATK</sequence>
<name>A0AAW1JI70_POPJA</name>